<protein>
    <submittedName>
        <fullName evidence="1">Uncharacterized protein</fullName>
    </submittedName>
</protein>
<dbReference type="AlphaFoldDB" id="A0A7R7WK81"/>
<dbReference type="GeneID" id="64965780"/>
<dbReference type="EMBL" id="AP024432">
    <property type="protein sequence ID" value="BCS04459.1"/>
    <property type="molecule type" value="Genomic_DNA"/>
</dbReference>
<dbReference type="KEGG" id="aluc:AKAW2_80260A"/>
<dbReference type="Proteomes" id="UP000661280">
    <property type="component" value="Chromosome 8"/>
</dbReference>
<accession>A0A7R7WK81</accession>
<organism evidence="1 2">
    <name type="scientific">Aspergillus kawachii</name>
    <name type="common">White koji mold</name>
    <name type="synonym">Aspergillus awamori var. kawachi</name>
    <dbReference type="NCBI Taxonomy" id="1069201"/>
    <lineage>
        <taxon>Eukaryota</taxon>
        <taxon>Fungi</taxon>
        <taxon>Dikarya</taxon>
        <taxon>Ascomycota</taxon>
        <taxon>Pezizomycotina</taxon>
        <taxon>Eurotiomycetes</taxon>
        <taxon>Eurotiomycetidae</taxon>
        <taxon>Eurotiales</taxon>
        <taxon>Aspergillaceae</taxon>
        <taxon>Aspergillus</taxon>
        <taxon>Aspergillus subgen. Circumdati</taxon>
    </lineage>
</organism>
<proteinExistence type="predicted"/>
<keyword evidence="2" id="KW-1185">Reference proteome</keyword>
<gene>
    <name evidence="1" type="ORF">AKAW2_80260A</name>
</gene>
<reference evidence="1" key="2">
    <citation type="submission" date="2021-02" db="EMBL/GenBank/DDBJ databases">
        <title>Aspergillus luchuensis mut. kawachii IFO 4304 genome sequence.</title>
        <authorList>
            <person name="Mori K."/>
            <person name="Kadooka C."/>
            <person name="Goto M."/>
            <person name="Futagami T."/>
        </authorList>
    </citation>
    <scope>NUCLEOTIDE SEQUENCE</scope>
    <source>
        <strain evidence="1">IFO 4308</strain>
    </source>
</reference>
<dbReference type="RefSeq" id="XP_041548221.1">
    <property type="nucleotide sequence ID" value="XM_041681261.1"/>
</dbReference>
<name>A0A7R7WK81_ASPKA</name>
<evidence type="ECO:0000313" key="1">
    <source>
        <dbReference type="EMBL" id="BCS04459.1"/>
    </source>
</evidence>
<reference evidence="1" key="1">
    <citation type="submission" date="2021-01" db="EMBL/GenBank/DDBJ databases">
        <authorList>
            <consortium name="Aspergillus luchuensis mut. kawachii IFO 4304 genome sequencing consortium"/>
            <person name="Kazuki M."/>
            <person name="Futagami T."/>
        </authorList>
    </citation>
    <scope>NUCLEOTIDE SEQUENCE</scope>
    <source>
        <strain evidence="1">IFO 4308</strain>
    </source>
</reference>
<evidence type="ECO:0000313" key="2">
    <source>
        <dbReference type="Proteomes" id="UP000661280"/>
    </source>
</evidence>
<sequence>MQWCVCMPRDHPSRMILDLVFFRGANRVRDSAGTAGPAKTCAHILGYHPFLQPFFSCAQKRLGLSNKTMINGPERAQMFHYPSPSSPDAIQDVRVHSAGLSHNSLHFQLQELCKRS</sequence>